<gene>
    <name evidence="1" type="ORF">CK203_023293</name>
</gene>
<sequence length="214" mass="24208">MLGGFSLISIQTLLHDSSRKEERIEKQRPGIKYRPLILKPSTTEAQDKSIQVATGPLVQKAPTVEALYFSASHISGEKIQFHNGQTLHCPHSVVQTMGLRRSNAEITGIENNNALPLERPKDFAQALGFPETDMHDLMRKAKRRMQKVVLEFGIPATTEGVELTEAQQKSITDQKLKDLKVKNCLFQAIDQTIMETILNRDTAKHIWDSMKQKY</sequence>
<dbReference type="EMBL" id="QGNW01000068">
    <property type="protein sequence ID" value="RVX02930.1"/>
    <property type="molecule type" value="Genomic_DNA"/>
</dbReference>
<reference evidence="1 2" key="1">
    <citation type="journal article" date="2018" name="PLoS Genet.">
        <title>Population sequencing reveals clonal diversity and ancestral inbreeding in the grapevine cultivar Chardonnay.</title>
        <authorList>
            <person name="Roach M.J."/>
            <person name="Johnson D.L."/>
            <person name="Bohlmann J."/>
            <person name="van Vuuren H.J."/>
            <person name="Jones S.J."/>
            <person name="Pretorius I.S."/>
            <person name="Schmidt S.A."/>
            <person name="Borneman A.R."/>
        </authorList>
    </citation>
    <scope>NUCLEOTIDE SEQUENCE [LARGE SCALE GENOMIC DNA]</scope>
    <source>
        <strain evidence="2">cv. Chardonnay</strain>
        <tissue evidence="1">Leaf</tissue>
    </source>
</reference>
<evidence type="ECO:0008006" key="3">
    <source>
        <dbReference type="Google" id="ProtNLM"/>
    </source>
</evidence>
<proteinExistence type="predicted"/>
<protein>
    <recommendedName>
        <fullName evidence="3">Retrovirus-related Pol polyprotein from transposon TNT 1-94</fullName>
    </recommendedName>
</protein>
<name>A0A438J1U7_VITVI</name>
<evidence type="ECO:0000313" key="1">
    <source>
        <dbReference type="EMBL" id="RVX02930.1"/>
    </source>
</evidence>
<organism evidence="1 2">
    <name type="scientific">Vitis vinifera</name>
    <name type="common">Grape</name>
    <dbReference type="NCBI Taxonomy" id="29760"/>
    <lineage>
        <taxon>Eukaryota</taxon>
        <taxon>Viridiplantae</taxon>
        <taxon>Streptophyta</taxon>
        <taxon>Embryophyta</taxon>
        <taxon>Tracheophyta</taxon>
        <taxon>Spermatophyta</taxon>
        <taxon>Magnoliopsida</taxon>
        <taxon>eudicotyledons</taxon>
        <taxon>Gunneridae</taxon>
        <taxon>Pentapetalae</taxon>
        <taxon>rosids</taxon>
        <taxon>Vitales</taxon>
        <taxon>Vitaceae</taxon>
        <taxon>Viteae</taxon>
        <taxon>Vitis</taxon>
    </lineage>
</organism>
<comment type="caution">
    <text evidence="1">The sequence shown here is derived from an EMBL/GenBank/DDBJ whole genome shotgun (WGS) entry which is preliminary data.</text>
</comment>
<accession>A0A438J1U7</accession>
<evidence type="ECO:0000313" key="2">
    <source>
        <dbReference type="Proteomes" id="UP000288805"/>
    </source>
</evidence>
<dbReference type="Proteomes" id="UP000288805">
    <property type="component" value="Unassembled WGS sequence"/>
</dbReference>
<dbReference type="AlphaFoldDB" id="A0A438J1U7"/>